<keyword evidence="3" id="KW-1185">Reference proteome</keyword>
<evidence type="ECO:0000313" key="2">
    <source>
        <dbReference type="EMBL" id="TFY56957.1"/>
    </source>
</evidence>
<accession>A0A4Y9Y5R1</accession>
<name>A0A4Y9Y5R1_9AGAM</name>
<protein>
    <submittedName>
        <fullName evidence="2">Uncharacterized protein</fullName>
    </submittedName>
</protein>
<organism evidence="2 3">
    <name type="scientific">Dentipellis fragilis</name>
    <dbReference type="NCBI Taxonomy" id="205917"/>
    <lineage>
        <taxon>Eukaryota</taxon>
        <taxon>Fungi</taxon>
        <taxon>Dikarya</taxon>
        <taxon>Basidiomycota</taxon>
        <taxon>Agaricomycotina</taxon>
        <taxon>Agaricomycetes</taxon>
        <taxon>Russulales</taxon>
        <taxon>Hericiaceae</taxon>
        <taxon>Dentipellis</taxon>
    </lineage>
</organism>
<evidence type="ECO:0000256" key="1">
    <source>
        <dbReference type="SAM" id="MobiDB-lite"/>
    </source>
</evidence>
<dbReference type="EMBL" id="SEOQ01000786">
    <property type="protein sequence ID" value="TFY56957.1"/>
    <property type="molecule type" value="Genomic_DNA"/>
</dbReference>
<dbReference type="AlphaFoldDB" id="A0A4Y9Y5R1"/>
<sequence length="268" mass="29511">MLDRHLPFSCTRGAVNSELYTAISSACAPMDGPSMSHDEPQGSWLPPDAVRPAAIAIRTVAVHQCSPRAHHMPPPCSSDSTLIEPDSTRDRTPMIRPLWDAMSRGCLVYVGLLRSGHISKRFGEFDKSKLVVRHVPILNSSEVFWPLVLVWIRAYPYYTQCTLKIFLHENRSPIYSYATNSTIHIPALIPILSDTVTPHTPPPSYLPTLRTREARASTSRRATIVDGSSHTHAPRWTVTVTVTGLGLAAASEFCASEVWDAVTSGDDV</sequence>
<reference evidence="2 3" key="1">
    <citation type="submission" date="2019-02" db="EMBL/GenBank/DDBJ databases">
        <title>Genome sequencing of the rare red list fungi Dentipellis fragilis.</title>
        <authorList>
            <person name="Buettner E."/>
            <person name="Kellner H."/>
        </authorList>
    </citation>
    <scope>NUCLEOTIDE SEQUENCE [LARGE SCALE GENOMIC DNA]</scope>
    <source>
        <strain evidence="2 3">DSM 105465</strain>
    </source>
</reference>
<proteinExistence type="predicted"/>
<feature type="region of interest" description="Disordered" evidence="1">
    <location>
        <begin position="68"/>
        <end position="87"/>
    </location>
</feature>
<comment type="caution">
    <text evidence="2">The sequence shown here is derived from an EMBL/GenBank/DDBJ whole genome shotgun (WGS) entry which is preliminary data.</text>
</comment>
<evidence type="ECO:0000313" key="3">
    <source>
        <dbReference type="Proteomes" id="UP000298327"/>
    </source>
</evidence>
<gene>
    <name evidence="2" type="ORF">EVG20_g8731</name>
</gene>
<dbReference type="Proteomes" id="UP000298327">
    <property type="component" value="Unassembled WGS sequence"/>
</dbReference>